<sequence length="195" mass="22113">MDASQARPGKDHPEDQLANDHPLTGKPAPENQDKPQIAVDPPSDPPVVSRESTTVLMIELTTVGQPEDPQRPPLMDQPLEPAMEALTRLEREDPKLAFQAARIVGLYRRLWESCTSKHIEGSKLAKANHVLRETHRHLTDERNKMQSRHDDQIARLQFFDQALESSRLRLSDILKDWDRYSEGVLAQSTVKSDAE</sequence>
<evidence type="ECO:0000313" key="2">
    <source>
        <dbReference type="EMBL" id="OKP15181.1"/>
    </source>
</evidence>
<keyword evidence="3" id="KW-1185">Reference proteome</keyword>
<dbReference type="Proteomes" id="UP000186955">
    <property type="component" value="Unassembled WGS sequence"/>
</dbReference>
<proteinExistence type="predicted"/>
<evidence type="ECO:0000256" key="1">
    <source>
        <dbReference type="SAM" id="MobiDB-lite"/>
    </source>
</evidence>
<comment type="caution">
    <text evidence="2">The sequence shown here is derived from an EMBL/GenBank/DDBJ whole genome shotgun (WGS) entry which is preliminary data.</text>
</comment>
<name>A0A1Q5URS9_9EURO</name>
<protein>
    <submittedName>
        <fullName evidence="2">Uncharacterized protein</fullName>
    </submittedName>
</protein>
<dbReference type="EMBL" id="MNBE01000020">
    <property type="protein sequence ID" value="OKP15181.1"/>
    <property type="molecule type" value="Genomic_DNA"/>
</dbReference>
<gene>
    <name evidence="2" type="ORF">PENSUB_1805</name>
</gene>
<reference evidence="2 3" key="1">
    <citation type="submission" date="2016-10" db="EMBL/GenBank/DDBJ databases">
        <title>Genome sequence of the ascomycete fungus Penicillium subrubescens.</title>
        <authorList>
            <person name="De Vries R.P."/>
            <person name="Peng M."/>
            <person name="Dilokpimol A."/>
            <person name="Hilden K."/>
            <person name="Makela M.R."/>
            <person name="Grigoriev I."/>
            <person name="Riley R."/>
            <person name="Granchi Z."/>
        </authorList>
    </citation>
    <scope>NUCLEOTIDE SEQUENCE [LARGE SCALE GENOMIC DNA]</scope>
    <source>
        <strain evidence="2 3">CBS 132785</strain>
    </source>
</reference>
<evidence type="ECO:0000313" key="3">
    <source>
        <dbReference type="Proteomes" id="UP000186955"/>
    </source>
</evidence>
<organism evidence="2 3">
    <name type="scientific">Penicillium subrubescens</name>
    <dbReference type="NCBI Taxonomy" id="1316194"/>
    <lineage>
        <taxon>Eukaryota</taxon>
        <taxon>Fungi</taxon>
        <taxon>Dikarya</taxon>
        <taxon>Ascomycota</taxon>
        <taxon>Pezizomycotina</taxon>
        <taxon>Eurotiomycetes</taxon>
        <taxon>Eurotiomycetidae</taxon>
        <taxon>Eurotiales</taxon>
        <taxon>Aspergillaceae</taxon>
        <taxon>Penicillium</taxon>
    </lineage>
</organism>
<feature type="region of interest" description="Disordered" evidence="1">
    <location>
        <begin position="1"/>
        <end position="51"/>
    </location>
</feature>
<accession>A0A1Q5URS9</accession>
<dbReference type="AlphaFoldDB" id="A0A1Q5URS9"/>